<gene>
    <name evidence="2" type="ORF">SVIO_015440</name>
</gene>
<protein>
    <submittedName>
        <fullName evidence="2">Uncharacterized protein</fullName>
    </submittedName>
</protein>
<feature type="region of interest" description="Disordered" evidence="1">
    <location>
        <begin position="1"/>
        <end position="37"/>
    </location>
</feature>
<evidence type="ECO:0000313" key="3">
    <source>
        <dbReference type="Proteomes" id="UP000301309"/>
    </source>
</evidence>
<accession>A0A4D4KNQ7</accession>
<dbReference type="Proteomes" id="UP000301309">
    <property type="component" value="Unassembled WGS sequence"/>
</dbReference>
<name>A0A4D4KNQ7_STRVO</name>
<organism evidence="2 3">
    <name type="scientific">Streptomyces violaceusniger</name>
    <dbReference type="NCBI Taxonomy" id="68280"/>
    <lineage>
        <taxon>Bacteria</taxon>
        <taxon>Bacillati</taxon>
        <taxon>Actinomycetota</taxon>
        <taxon>Actinomycetes</taxon>
        <taxon>Kitasatosporales</taxon>
        <taxon>Streptomycetaceae</taxon>
        <taxon>Streptomyces</taxon>
        <taxon>Streptomyces violaceusniger group</taxon>
    </lineage>
</organism>
<dbReference type="EMBL" id="BJHW01000001">
    <property type="protein sequence ID" value="GDY50921.1"/>
    <property type="molecule type" value="Genomic_DNA"/>
</dbReference>
<sequence length="83" mass="8527">MRSSTVQAVPEASRDSTAAAAADAEGDVDDNAGGDVAVGTEEAAALVPTVARAAVTNRPDTAAIVRNRPRRLVRRAVLTRTSL</sequence>
<keyword evidence="3" id="KW-1185">Reference proteome</keyword>
<comment type="caution">
    <text evidence="2">The sequence shown here is derived from an EMBL/GenBank/DDBJ whole genome shotgun (WGS) entry which is preliminary data.</text>
</comment>
<evidence type="ECO:0000313" key="2">
    <source>
        <dbReference type="EMBL" id="GDY50921.1"/>
    </source>
</evidence>
<proteinExistence type="predicted"/>
<dbReference type="AlphaFoldDB" id="A0A4D4KNQ7"/>
<evidence type="ECO:0000256" key="1">
    <source>
        <dbReference type="SAM" id="MobiDB-lite"/>
    </source>
</evidence>
<reference evidence="2 3" key="1">
    <citation type="journal article" date="2020" name="Int. J. Syst. Evol. Microbiol.">
        <title>Reclassification of Streptomyces castelarensis and Streptomyces sporoclivatus as later heterotypic synonyms of Streptomyces antimycoticus.</title>
        <authorList>
            <person name="Komaki H."/>
            <person name="Tamura T."/>
        </authorList>
    </citation>
    <scope>NUCLEOTIDE SEQUENCE [LARGE SCALE GENOMIC DNA]</scope>
    <source>
        <strain evidence="2 3">NBRC 13459</strain>
    </source>
</reference>